<gene>
    <name evidence="1" type="ORF">NDU88_010473</name>
</gene>
<protein>
    <recommendedName>
        <fullName evidence="3">Secreted protein</fullName>
    </recommendedName>
</protein>
<dbReference type="AlphaFoldDB" id="A0AAV7S2R7"/>
<comment type="caution">
    <text evidence="1">The sequence shown here is derived from an EMBL/GenBank/DDBJ whole genome shotgun (WGS) entry which is preliminary data.</text>
</comment>
<dbReference type="EMBL" id="JANPWB010000009">
    <property type="protein sequence ID" value="KAJ1157774.1"/>
    <property type="molecule type" value="Genomic_DNA"/>
</dbReference>
<sequence>MILLMLPSAKYQAAGPGHVLACAEQRLVSRPLVTMHPRRWCTMCRLKWDSPLWSACCCRHPQTYVMLRATRDARKPHYLWPVFLGSLLGARGSRRSTAEAQDHTSGNLH</sequence>
<organism evidence="1 2">
    <name type="scientific">Pleurodeles waltl</name>
    <name type="common">Iberian ribbed newt</name>
    <dbReference type="NCBI Taxonomy" id="8319"/>
    <lineage>
        <taxon>Eukaryota</taxon>
        <taxon>Metazoa</taxon>
        <taxon>Chordata</taxon>
        <taxon>Craniata</taxon>
        <taxon>Vertebrata</taxon>
        <taxon>Euteleostomi</taxon>
        <taxon>Amphibia</taxon>
        <taxon>Batrachia</taxon>
        <taxon>Caudata</taxon>
        <taxon>Salamandroidea</taxon>
        <taxon>Salamandridae</taxon>
        <taxon>Pleurodelinae</taxon>
        <taxon>Pleurodeles</taxon>
    </lineage>
</organism>
<keyword evidence="2" id="KW-1185">Reference proteome</keyword>
<accession>A0AAV7S2R7</accession>
<name>A0AAV7S2R7_PLEWA</name>
<evidence type="ECO:0000313" key="1">
    <source>
        <dbReference type="EMBL" id="KAJ1157774.1"/>
    </source>
</evidence>
<proteinExistence type="predicted"/>
<evidence type="ECO:0000313" key="2">
    <source>
        <dbReference type="Proteomes" id="UP001066276"/>
    </source>
</evidence>
<dbReference type="Proteomes" id="UP001066276">
    <property type="component" value="Chromosome 5"/>
</dbReference>
<reference evidence="1" key="1">
    <citation type="journal article" date="2022" name="bioRxiv">
        <title>Sequencing and chromosome-scale assembly of the giantPleurodeles waltlgenome.</title>
        <authorList>
            <person name="Brown T."/>
            <person name="Elewa A."/>
            <person name="Iarovenko S."/>
            <person name="Subramanian E."/>
            <person name="Araus A.J."/>
            <person name="Petzold A."/>
            <person name="Susuki M."/>
            <person name="Suzuki K.-i.T."/>
            <person name="Hayashi T."/>
            <person name="Toyoda A."/>
            <person name="Oliveira C."/>
            <person name="Osipova E."/>
            <person name="Leigh N.D."/>
            <person name="Simon A."/>
            <person name="Yun M.H."/>
        </authorList>
    </citation>
    <scope>NUCLEOTIDE SEQUENCE</scope>
    <source>
        <strain evidence="1">20211129_DDA</strain>
        <tissue evidence="1">Liver</tissue>
    </source>
</reference>
<evidence type="ECO:0008006" key="3">
    <source>
        <dbReference type="Google" id="ProtNLM"/>
    </source>
</evidence>